<feature type="region of interest" description="Interaction with tRNA" evidence="10">
    <location>
        <begin position="154"/>
        <end position="156"/>
    </location>
</feature>
<keyword evidence="5 10" id="KW-0547">Nucleotide-binding</keyword>
<evidence type="ECO:0000256" key="7">
    <source>
        <dbReference type="ARBA" id="ARBA00022884"/>
    </source>
</evidence>
<feature type="domain" description="tRNA-specific 2-thiouridylase MnmA-like C-terminal" evidence="11">
    <location>
        <begin position="284"/>
        <end position="359"/>
    </location>
</feature>
<feature type="region of interest" description="Interaction with tRNA" evidence="10">
    <location>
        <begin position="310"/>
        <end position="311"/>
    </location>
</feature>
<reference evidence="13" key="1">
    <citation type="submission" date="2020-10" db="EMBL/GenBank/DDBJ databases">
        <authorList>
            <person name="Gilroy R."/>
        </authorList>
    </citation>
    <scope>NUCLEOTIDE SEQUENCE</scope>
    <source>
        <strain evidence="13">ChiSjej3B21-11622</strain>
    </source>
</reference>
<keyword evidence="7 10" id="KW-0694">RNA-binding</keyword>
<protein>
    <recommendedName>
        <fullName evidence="10">tRNA-specific 2-thiouridylase MnmA</fullName>
        <ecNumber evidence="10">2.8.1.13</ecNumber>
    </recommendedName>
</protein>
<evidence type="ECO:0000256" key="6">
    <source>
        <dbReference type="ARBA" id="ARBA00022840"/>
    </source>
</evidence>
<evidence type="ECO:0000256" key="8">
    <source>
        <dbReference type="ARBA" id="ARBA00023157"/>
    </source>
</evidence>
<dbReference type="CDD" id="cd01998">
    <property type="entry name" value="MnmA_TRMU-like"/>
    <property type="match status" value="1"/>
</dbReference>
<dbReference type="HAMAP" id="MF_00144">
    <property type="entry name" value="tRNA_thiouridyl_MnmA"/>
    <property type="match status" value="1"/>
</dbReference>
<dbReference type="Pfam" id="PF20258">
    <property type="entry name" value="tRNA_Me_trans_C"/>
    <property type="match status" value="1"/>
</dbReference>
<proteinExistence type="inferred from homology"/>
<feature type="disulfide bond" description="Alternate" evidence="10">
    <location>
        <begin position="107"/>
        <end position="204"/>
    </location>
</feature>
<evidence type="ECO:0000256" key="2">
    <source>
        <dbReference type="ARBA" id="ARBA00022555"/>
    </source>
</evidence>
<feature type="active site" description="Nucleophile" evidence="10">
    <location>
        <position position="107"/>
    </location>
</feature>
<dbReference type="NCBIfam" id="TIGR00420">
    <property type="entry name" value="trmU"/>
    <property type="match status" value="1"/>
</dbReference>
<gene>
    <name evidence="10 13" type="primary">mnmA</name>
    <name evidence="13" type="ORF">IAB26_15865</name>
</gene>
<evidence type="ECO:0000256" key="3">
    <source>
        <dbReference type="ARBA" id="ARBA00022679"/>
    </source>
</evidence>
<evidence type="ECO:0000313" key="14">
    <source>
        <dbReference type="Proteomes" id="UP000886886"/>
    </source>
</evidence>
<reference evidence="13" key="2">
    <citation type="journal article" date="2021" name="PeerJ">
        <title>Extensive microbial diversity within the chicken gut microbiome revealed by metagenomics and culture.</title>
        <authorList>
            <person name="Gilroy R."/>
            <person name="Ravi A."/>
            <person name="Getino M."/>
            <person name="Pursley I."/>
            <person name="Horton D.L."/>
            <person name="Alikhan N.F."/>
            <person name="Baker D."/>
            <person name="Gharbi K."/>
            <person name="Hall N."/>
            <person name="Watson M."/>
            <person name="Adriaenssens E.M."/>
            <person name="Foster-Nyarko E."/>
            <person name="Jarju S."/>
            <person name="Secka A."/>
            <person name="Antonio M."/>
            <person name="Oren A."/>
            <person name="Chaudhuri R.R."/>
            <person name="La Ragione R."/>
            <person name="Hildebrand F."/>
            <person name="Pallen M.J."/>
        </authorList>
    </citation>
    <scope>NUCLEOTIDE SEQUENCE</scope>
    <source>
        <strain evidence="13">ChiSjej3B21-11622</strain>
    </source>
</reference>
<feature type="domain" description="tRNA-specific 2-thiouridylase MnmA-like central" evidence="12">
    <location>
        <begin position="214"/>
        <end position="276"/>
    </location>
</feature>
<evidence type="ECO:0000256" key="9">
    <source>
        <dbReference type="ARBA" id="ARBA00051542"/>
    </source>
</evidence>
<dbReference type="InterPro" id="IPR046885">
    <property type="entry name" value="MnmA-like_C"/>
</dbReference>
<feature type="site" description="Interaction with tRNA" evidence="10">
    <location>
        <position position="132"/>
    </location>
</feature>
<dbReference type="NCBIfam" id="NF001138">
    <property type="entry name" value="PRK00143.1"/>
    <property type="match status" value="1"/>
</dbReference>
<dbReference type="InterPro" id="IPR004506">
    <property type="entry name" value="MnmA-like"/>
</dbReference>
<dbReference type="Pfam" id="PF03054">
    <property type="entry name" value="tRNA_Me_trans"/>
    <property type="match status" value="1"/>
</dbReference>
<comment type="similarity">
    <text evidence="10">Belongs to the MnmA/TRMU family.</text>
</comment>
<keyword evidence="8 10" id="KW-1015">Disulfide bond</keyword>
<evidence type="ECO:0000256" key="10">
    <source>
        <dbReference type="HAMAP-Rule" id="MF_00144"/>
    </source>
</evidence>
<evidence type="ECO:0000313" key="13">
    <source>
        <dbReference type="EMBL" id="HIQ98027.1"/>
    </source>
</evidence>
<keyword evidence="4 10" id="KW-0819">tRNA processing</keyword>
<evidence type="ECO:0000259" key="12">
    <source>
        <dbReference type="Pfam" id="PF20259"/>
    </source>
</evidence>
<dbReference type="GO" id="GO:0000049">
    <property type="term" value="F:tRNA binding"/>
    <property type="evidence" value="ECO:0007669"/>
    <property type="project" value="UniProtKB-KW"/>
</dbReference>
<dbReference type="AlphaFoldDB" id="A0A9D0ZXV7"/>
<accession>A0A9D0ZXV7</accession>
<dbReference type="Gene3D" id="3.40.50.620">
    <property type="entry name" value="HUPs"/>
    <property type="match status" value="1"/>
</dbReference>
<feature type="active site" description="Cysteine persulfide intermediate" evidence="10">
    <location>
        <position position="204"/>
    </location>
</feature>
<dbReference type="EC" id="2.8.1.13" evidence="10"/>
<organism evidence="13 14">
    <name type="scientific">Candidatus Limivivens merdigallinarum</name>
    <dbReference type="NCBI Taxonomy" id="2840859"/>
    <lineage>
        <taxon>Bacteria</taxon>
        <taxon>Bacillati</taxon>
        <taxon>Bacillota</taxon>
        <taxon>Clostridia</taxon>
        <taxon>Lachnospirales</taxon>
        <taxon>Lachnospiraceae</taxon>
        <taxon>Lachnospiraceae incertae sedis</taxon>
        <taxon>Candidatus Limivivens</taxon>
    </lineage>
</organism>
<comment type="catalytic activity">
    <reaction evidence="9 10">
        <text>S-sulfanyl-L-cysteinyl-[protein] + uridine(34) in tRNA + AH2 + ATP = 2-thiouridine(34) in tRNA + L-cysteinyl-[protein] + A + AMP + diphosphate + H(+)</text>
        <dbReference type="Rhea" id="RHEA:47032"/>
        <dbReference type="Rhea" id="RHEA-COMP:10131"/>
        <dbReference type="Rhea" id="RHEA-COMP:11726"/>
        <dbReference type="Rhea" id="RHEA-COMP:11727"/>
        <dbReference type="Rhea" id="RHEA-COMP:11728"/>
        <dbReference type="ChEBI" id="CHEBI:13193"/>
        <dbReference type="ChEBI" id="CHEBI:15378"/>
        <dbReference type="ChEBI" id="CHEBI:17499"/>
        <dbReference type="ChEBI" id="CHEBI:29950"/>
        <dbReference type="ChEBI" id="CHEBI:30616"/>
        <dbReference type="ChEBI" id="CHEBI:33019"/>
        <dbReference type="ChEBI" id="CHEBI:61963"/>
        <dbReference type="ChEBI" id="CHEBI:65315"/>
        <dbReference type="ChEBI" id="CHEBI:87170"/>
        <dbReference type="ChEBI" id="CHEBI:456215"/>
        <dbReference type="EC" id="2.8.1.13"/>
    </reaction>
</comment>
<feature type="site" description="Interaction with tRNA" evidence="10">
    <location>
        <position position="343"/>
    </location>
</feature>
<comment type="function">
    <text evidence="10">Catalyzes the 2-thiolation of uridine at the wobble position (U34) of tRNA, leading to the formation of s(2)U34.</text>
</comment>
<dbReference type="GO" id="GO:0005524">
    <property type="term" value="F:ATP binding"/>
    <property type="evidence" value="ECO:0007669"/>
    <property type="project" value="UniProtKB-KW"/>
</dbReference>
<dbReference type="EMBL" id="DVFT01000229">
    <property type="protein sequence ID" value="HIQ98027.1"/>
    <property type="molecule type" value="Genomic_DNA"/>
</dbReference>
<comment type="caution">
    <text evidence="13">The sequence shown here is derived from an EMBL/GenBank/DDBJ whole genome shotgun (WGS) entry which is preliminary data.</text>
</comment>
<dbReference type="GO" id="GO:0005737">
    <property type="term" value="C:cytoplasm"/>
    <property type="evidence" value="ECO:0007669"/>
    <property type="project" value="UniProtKB-SubCell"/>
</dbReference>
<dbReference type="InterPro" id="IPR014729">
    <property type="entry name" value="Rossmann-like_a/b/a_fold"/>
</dbReference>
<dbReference type="InterPro" id="IPR046884">
    <property type="entry name" value="MnmA-like_central"/>
</dbReference>
<dbReference type="PANTHER" id="PTHR11933">
    <property type="entry name" value="TRNA 5-METHYLAMINOMETHYL-2-THIOURIDYLATE -METHYLTRANSFERASE"/>
    <property type="match status" value="1"/>
</dbReference>
<keyword evidence="6 10" id="KW-0067">ATP-binding</keyword>
<evidence type="ECO:0000259" key="11">
    <source>
        <dbReference type="Pfam" id="PF20258"/>
    </source>
</evidence>
<keyword evidence="2 10" id="KW-0820">tRNA-binding</keyword>
<dbReference type="FunFam" id="2.40.30.10:FF:000023">
    <property type="entry name" value="tRNA-specific 2-thiouridylase MnmA"/>
    <property type="match status" value="1"/>
</dbReference>
<dbReference type="Gene3D" id="2.30.30.280">
    <property type="entry name" value="Adenine nucleotide alpha hydrolases-like domains"/>
    <property type="match status" value="1"/>
</dbReference>
<dbReference type="Gene3D" id="2.40.30.10">
    <property type="entry name" value="Translation factors"/>
    <property type="match status" value="1"/>
</dbReference>
<dbReference type="PANTHER" id="PTHR11933:SF5">
    <property type="entry name" value="MITOCHONDRIAL TRNA-SPECIFIC 2-THIOURIDYLASE 1"/>
    <property type="match status" value="1"/>
</dbReference>
<keyword evidence="3 10" id="KW-0808">Transferase</keyword>
<keyword evidence="1 10" id="KW-0963">Cytoplasm</keyword>
<feature type="binding site" evidence="10">
    <location>
        <begin position="9"/>
        <end position="16"/>
    </location>
    <ligand>
        <name>ATP</name>
        <dbReference type="ChEBI" id="CHEBI:30616"/>
    </ligand>
</feature>
<dbReference type="FunFam" id="3.40.50.620:FF:000115">
    <property type="entry name" value="tRNA-specific 2-thiouridylase MnmA"/>
    <property type="match status" value="1"/>
</dbReference>
<evidence type="ECO:0000256" key="4">
    <source>
        <dbReference type="ARBA" id="ARBA00022694"/>
    </source>
</evidence>
<evidence type="ECO:0000256" key="5">
    <source>
        <dbReference type="ARBA" id="ARBA00022741"/>
    </source>
</evidence>
<dbReference type="Proteomes" id="UP000886886">
    <property type="component" value="Unassembled WGS sequence"/>
</dbReference>
<name>A0A9D0ZXV7_9FIRM</name>
<dbReference type="InterPro" id="IPR023382">
    <property type="entry name" value="MnmA-like_central_sf"/>
</dbReference>
<feature type="binding site" evidence="10">
    <location>
        <position position="35"/>
    </location>
    <ligand>
        <name>ATP</name>
        <dbReference type="ChEBI" id="CHEBI:30616"/>
    </ligand>
</feature>
<sequence>MSKGKVVVGMSGGVDSSVAAYLLKEKGYEVVGVTMRMWDPADLIPKRDAAGNPIPIPEVSADAKRVAEHLGIDFHVLDFRNEFRKKVMDYFVKEYLNGRTPNPCVACNRGIKWEALLKWADSVGADGIATGHYARIEKLSNGRYSLRRAASASKDQTYALYGLTQEQLARTQMPVGEFTKEEIRDMARMAEIPVAEKKDSQEICFIPDKDYAGFIEHVYGKKMDKGNFVSSRGEILGTHKGLLHYTIGQRKGLNLSMGHPVFVGELRPKENEVVIVENEELFKKTVYAERVNFMSVEDLDGEMRAVAKIRYNHKGSPCTLKKKSDGTVICRFDEAQRAITPGQSLVFYDGDYCMGGGIITGGE</sequence>
<feature type="binding site" evidence="10">
    <location>
        <position position="131"/>
    </location>
    <ligand>
        <name>ATP</name>
        <dbReference type="ChEBI" id="CHEBI:30616"/>
    </ligand>
</feature>
<dbReference type="GO" id="GO:0002143">
    <property type="term" value="P:tRNA wobble position uridine thiolation"/>
    <property type="evidence" value="ECO:0007669"/>
    <property type="project" value="TreeGrafter"/>
</dbReference>
<dbReference type="GO" id="GO:0103016">
    <property type="term" value="F:tRNA-uridine 2-sulfurtransferase activity"/>
    <property type="evidence" value="ECO:0007669"/>
    <property type="project" value="UniProtKB-EC"/>
</dbReference>
<comment type="caution">
    <text evidence="10">Lacks conserved residue(s) required for the propagation of feature annotation.</text>
</comment>
<comment type="subcellular location">
    <subcellularLocation>
        <location evidence="10">Cytoplasm</location>
    </subcellularLocation>
</comment>
<dbReference type="SUPFAM" id="SSF52402">
    <property type="entry name" value="Adenine nucleotide alpha hydrolases-like"/>
    <property type="match status" value="1"/>
</dbReference>
<evidence type="ECO:0000256" key="1">
    <source>
        <dbReference type="ARBA" id="ARBA00022490"/>
    </source>
</evidence>
<dbReference type="Pfam" id="PF20259">
    <property type="entry name" value="tRNA_Me_trans_M"/>
    <property type="match status" value="1"/>
</dbReference>